<comment type="similarity">
    <text evidence="10">Belongs to the PlsY family.</text>
</comment>
<feature type="transmembrane region" description="Helical" evidence="10">
    <location>
        <begin position="163"/>
        <end position="183"/>
    </location>
</feature>
<keyword evidence="3 10" id="KW-0808">Transferase</keyword>
<evidence type="ECO:0000313" key="11">
    <source>
        <dbReference type="EMBL" id="MBC8528824.1"/>
    </source>
</evidence>
<dbReference type="EMBL" id="JACRSO010000002">
    <property type="protein sequence ID" value="MBC8528824.1"/>
    <property type="molecule type" value="Genomic_DNA"/>
</dbReference>
<evidence type="ECO:0000256" key="1">
    <source>
        <dbReference type="ARBA" id="ARBA00022475"/>
    </source>
</evidence>
<name>A0A926D0N9_9FIRM</name>
<dbReference type="AlphaFoldDB" id="A0A926D0N9"/>
<comment type="subcellular location">
    <subcellularLocation>
        <location evidence="10">Cell membrane</location>
        <topology evidence="10">Multi-pass membrane protein</topology>
    </subcellularLocation>
</comment>
<keyword evidence="12" id="KW-1185">Reference proteome</keyword>
<keyword evidence="11" id="KW-0012">Acyltransferase</keyword>
<comment type="function">
    <text evidence="10">Catalyzes the transfer of an acyl group from acyl-phosphate (acyl-PO(4)) to glycerol-3-phosphate (G3P) to form lysophosphatidic acid (LPA). This enzyme utilizes acyl-phosphate as fatty acyl donor, but not acyl-CoA or acyl-ACP.</text>
</comment>
<keyword evidence="8 10" id="KW-0594">Phospholipid biosynthesis</keyword>
<dbReference type="Pfam" id="PF02660">
    <property type="entry name" value="G3P_acyltransf"/>
    <property type="match status" value="1"/>
</dbReference>
<protein>
    <recommendedName>
        <fullName evidence="10">Glycerol-3-phosphate acyltransferase</fullName>
    </recommendedName>
    <alternativeName>
        <fullName evidence="10">Acyl-PO4 G3P acyltransferase</fullName>
    </alternativeName>
    <alternativeName>
        <fullName evidence="10">Acyl-phosphate--glycerol-3-phosphate acyltransferase</fullName>
    </alternativeName>
    <alternativeName>
        <fullName evidence="10">G3P acyltransferase</fullName>
        <shortName evidence="10">GPAT</shortName>
        <ecNumber evidence="10">2.3.1.275</ecNumber>
    </alternativeName>
    <alternativeName>
        <fullName evidence="10">Lysophosphatidic acid synthase</fullName>
        <shortName evidence="10">LPA synthase</shortName>
    </alternativeName>
</protein>
<evidence type="ECO:0000256" key="9">
    <source>
        <dbReference type="ARBA" id="ARBA00023264"/>
    </source>
</evidence>
<feature type="transmembrane region" description="Helical" evidence="10">
    <location>
        <begin position="6"/>
        <end position="28"/>
    </location>
</feature>
<evidence type="ECO:0000256" key="3">
    <source>
        <dbReference type="ARBA" id="ARBA00022679"/>
    </source>
</evidence>
<keyword evidence="1 10" id="KW-1003">Cell membrane</keyword>
<comment type="pathway">
    <text evidence="10">Lipid metabolism; phospholipid metabolism.</text>
</comment>
<evidence type="ECO:0000256" key="8">
    <source>
        <dbReference type="ARBA" id="ARBA00023209"/>
    </source>
</evidence>
<dbReference type="InterPro" id="IPR003811">
    <property type="entry name" value="G3P_acylTferase_PlsY"/>
</dbReference>
<evidence type="ECO:0000256" key="10">
    <source>
        <dbReference type="HAMAP-Rule" id="MF_01043"/>
    </source>
</evidence>
<evidence type="ECO:0000256" key="5">
    <source>
        <dbReference type="ARBA" id="ARBA00022989"/>
    </source>
</evidence>
<comment type="subunit">
    <text evidence="10">Probably interacts with PlsX.</text>
</comment>
<keyword evidence="4 10" id="KW-0812">Transmembrane</keyword>
<evidence type="ECO:0000256" key="2">
    <source>
        <dbReference type="ARBA" id="ARBA00022516"/>
    </source>
</evidence>
<sequence length="206" mass="21522">MIWRIVLSGAIGYCLGCIISALIVGKIFGKIDIRDHGSGNAGSTNVQRVLGWRYGFYTLAGDALKGVVAVAIGWLLAGEIGGYVAGVCAVIGHNWPAFSRFKGGKGIATSVGVVLMTMPLCGGIVLAIGLIVIFATRYVSLGAVIAAGSLMIVGTLLNLHNYWAMGTALLLGAMAIFSHRANIKRLIGHTERKIGTPKKDDKGPQA</sequence>
<keyword evidence="6 10" id="KW-0443">Lipid metabolism</keyword>
<feature type="transmembrane region" description="Helical" evidence="10">
    <location>
        <begin position="67"/>
        <end position="95"/>
    </location>
</feature>
<comment type="catalytic activity">
    <reaction evidence="10">
        <text>an acyl phosphate + sn-glycerol 3-phosphate = a 1-acyl-sn-glycero-3-phosphate + phosphate</text>
        <dbReference type="Rhea" id="RHEA:34075"/>
        <dbReference type="ChEBI" id="CHEBI:43474"/>
        <dbReference type="ChEBI" id="CHEBI:57597"/>
        <dbReference type="ChEBI" id="CHEBI:57970"/>
        <dbReference type="ChEBI" id="CHEBI:59918"/>
        <dbReference type="EC" id="2.3.1.275"/>
    </reaction>
</comment>
<dbReference type="GO" id="GO:0043772">
    <property type="term" value="F:acyl-phosphate glycerol-3-phosphate acyltransferase activity"/>
    <property type="evidence" value="ECO:0007669"/>
    <property type="project" value="UniProtKB-UniRule"/>
</dbReference>
<dbReference type="SMART" id="SM01207">
    <property type="entry name" value="G3P_acyltransf"/>
    <property type="match status" value="1"/>
</dbReference>
<dbReference type="GO" id="GO:0008654">
    <property type="term" value="P:phospholipid biosynthetic process"/>
    <property type="evidence" value="ECO:0007669"/>
    <property type="project" value="UniProtKB-UniRule"/>
</dbReference>
<dbReference type="RefSeq" id="WP_249284781.1">
    <property type="nucleotide sequence ID" value="NZ_JACRSO010000002.1"/>
</dbReference>
<gene>
    <name evidence="10 11" type="primary">plsY</name>
    <name evidence="11" type="ORF">H8699_05200</name>
</gene>
<dbReference type="HAMAP" id="MF_01043">
    <property type="entry name" value="PlsY"/>
    <property type="match status" value="1"/>
</dbReference>
<dbReference type="NCBIfam" id="TIGR00023">
    <property type="entry name" value="glycerol-3-phosphate 1-O-acyltransferase PlsY"/>
    <property type="match status" value="1"/>
</dbReference>
<keyword evidence="9 10" id="KW-1208">Phospholipid metabolism</keyword>
<proteinExistence type="inferred from homology"/>
<dbReference type="Proteomes" id="UP000654279">
    <property type="component" value="Unassembled WGS sequence"/>
</dbReference>
<evidence type="ECO:0000313" key="12">
    <source>
        <dbReference type="Proteomes" id="UP000654279"/>
    </source>
</evidence>
<evidence type="ECO:0000256" key="7">
    <source>
        <dbReference type="ARBA" id="ARBA00023136"/>
    </source>
</evidence>
<keyword evidence="7 10" id="KW-0472">Membrane</keyword>
<organism evidence="11 12">
    <name type="scientific">Luoshenia tenuis</name>
    <dbReference type="NCBI Taxonomy" id="2763654"/>
    <lineage>
        <taxon>Bacteria</taxon>
        <taxon>Bacillati</taxon>
        <taxon>Bacillota</taxon>
        <taxon>Clostridia</taxon>
        <taxon>Christensenellales</taxon>
        <taxon>Christensenellaceae</taxon>
        <taxon>Luoshenia</taxon>
    </lineage>
</organism>
<accession>A0A926D0N9</accession>
<dbReference type="GO" id="GO:0005886">
    <property type="term" value="C:plasma membrane"/>
    <property type="evidence" value="ECO:0007669"/>
    <property type="project" value="UniProtKB-SubCell"/>
</dbReference>
<keyword evidence="2 10" id="KW-0444">Lipid biosynthesis</keyword>
<feature type="transmembrane region" description="Helical" evidence="10">
    <location>
        <begin position="138"/>
        <end position="157"/>
    </location>
</feature>
<dbReference type="EC" id="2.3.1.275" evidence="10"/>
<dbReference type="PANTHER" id="PTHR30309">
    <property type="entry name" value="INNER MEMBRANE PROTEIN YGIH"/>
    <property type="match status" value="1"/>
</dbReference>
<reference evidence="11" key="1">
    <citation type="submission" date="2020-08" db="EMBL/GenBank/DDBJ databases">
        <title>Genome public.</title>
        <authorList>
            <person name="Liu C."/>
            <person name="Sun Q."/>
        </authorList>
    </citation>
    <scope>NUCLEOTIDE SEQUENCE</scope>
    <source>
        <strain evidence="11">NSJ-44</strain>
    </source>
</reference>
<comment type="caution">
    <text evidence="11">The sequence shown here is derived from an EMBL/GenBank/DDBJ whole genome shotgun (WGS) entry which is preliminary data.</text>
</comment>
<dbReference type="PANTHER" id="PTHR30309:SF0">
    <property type="entry name" value="GLYCEROL-3-PHOSPHATE ACYLTRANSFERASE-RELATED"/>
    <property type="match status" value="1"/>
</dbReference>
<evidence type="ECO:0000256" key="4">
    <source>
        <dbReference type="ARBA" id="ARBA00022692"/>
    </source>
</evidence>
<keyword evidence="5 10" id="KW-1133">Transmembrane helix</keyword>
<evidence type="ECO:0000256" key="6">
    <source>
        <dbReference type="ARBA" id="ARBA00023098"/>
    </source>
</evidence>
<feature type="transmembrane region" description="Helical" evidence="10">
    <location>
        <begin position="107"/>
        <end position="131"/>
    </location>
</feature>